<accession>A0A1I3TD11</accession>
<dbReference type="RefSeq" id="WP_175482496.1">
    <property type="nucleotide sequence ID" value="NZ_FORR01000016.1"/>
</dbReference>
<gene>
    <name evidence="1" type="ORF">SAMN05421852_11674</name>
</gene>
<dbReference type="AlphaFoldDB" id="A0A1I3TD11"/>
<protein>
    <submittedName>
        <fullName evidence="1">Uncharacterized protein</fullName>
    </submittedName>
</protein>
<keyword evidence="2" id="KW-1185">Reference proteome</keyword>
<dbReference type="EMBL" id="FORR01000016">
    <property type="protein sequence ID" value="SFJ67621.1"/>
    <property type="molecule type" value="Genomic_DNA"/>
</dbReference>
<evidence type="ECO:0000313" key="2">
    <source>
        <dbReference type="Proteomes" id="UP000199545"/>
    </source>
</evidence>
<organism evidence="1 2">
    <name type="scientific">Thermoflavimicrobium dichotomicum</name>
    <dbReference type="NCBI Taxonomy" id="46223"/>
    <lineage>
        <taxon>Bacteria</taxon>
        <taxon>Bacillati</taxon>
        <taxon>Bacillota</taxon>
        <taxon>Bacilli</taxon>
        <taxon>Bacillales</taxon>
        <taxon>Thermoactinomycetaceae</taxon>
        <taxon>Thermoflavimicrobium</taxon>
    </lineage>
</organism>
<dbReference type="Proteomes" id="UP000199545">
    <property type="component" value="Unassembled WGS sequence"/>
</dbReference>
<proteinExistence type="predicted"/>
<sequence>MNLSMQHELAPTGRRTAKTLLYPESFKKLLERLEYLGPIGVEREQAKDLVRL</sequence>
<name>A0A1I3TD11_9BACL</name>
<reference evidence="1 2" key="1">
    <citation type="submission" date="2016-10" db="EMBL/GenBank/DDBJ databases">
        <authorList>
            <person name="de Groot N.N."/>
        </authorList>
    </citation>
    <scope>NUCLEOTIDE SEQUENCE [LARGE SCALE GENOMIC DNA]</scope>
    <source>
        <strain evidence="1 2">DSM 44778</strain>
    </source>
</reference>
<evidence type="ECO:0000313" key="1">
    <source>
        <dbReference type="EMBL" id="SFJ67621.1"/>
    </source>
</evidence>